<organism evidence="1 2">
    <name type="scientific">Xanthomonas graminis pv. poae</name>
    <dbReference type="NCBI Taxonomy" id="227946"/>
    <lineage>
        <taxon>Bacteria</taxon>
        <taxon>Pseudomonadati</taxon>
        <taxon>Pseudomonadota</taxon>
        <taxon>Gammaproteobacteria</taxon>
        <taxon>Lysobacterales</taxon>
        <taxon>Lysobacteraceae</taxon>
        <taxon>Xanthomonas</taxon>
        <taxon>Xanthomonas translucens group</taxon>
        <taxon>Xanthomonas graminis</taxon>
    </lineage>
</organism>
<gene>
    <name evidence="1" type="ORF">A6R73_03830</name>
</gene>
<accession>A0A199P034</accession>
<sequence length="97" mass="10921">MLEEIYASRKPVRFEQIDVSDIVAKYIPPRAEKSTVLETFGKSPTSRIVENTPDKIVVRDNKGQAMLDPDARSIVMTFFLDADGKVTKVDAVHIKNQ</sequence>
<reference evidence="1 2" key="1">
    <citation type="submission" date="2016-04" db="EMBL/GenBank/DDBJ databases">
        <title>Xanthomonas translucens phylogeny.</title>
        <authorList>
            <person name="Langlois P."/>
        </authorList>
    </citation>
    <scope>NUCLEOTIDE SEQUENCE [LARGE SCALE GENOMIC DNA]</scope>
    <source>
        <strain evidence="1 2">B99</strain>
    </source>
</reference>
<evidence type="ECO:0000313" key="2">
    <source>
        <dbReference type="Proteomes" id="UP000093858"/>
    </source>
</evidence>
<evidence type="ECO:0000313" key="1">
    <source>
        <dbReference type="EMBL" id="OAX54351.1"/>
    </source>
</evidence>
<comment type="caution">
    <text evidence="1">The sequence shown here is derived from an EMBL/GenBank/DDBJ whole genome shotgun (WGS) entry which is preliminary data.</text>
</comment>
<dbReference type="Pfam" id="PF19930">
    <property type="entry name" value="DUF6393"/>
    <property type="match status" value="1"/>
</dbReference>
<name>A0A199P034_9XANT</name>
<protein>
    <submittedName>
        <fullName evidence="1">Uncharacterized protein</fullName>
    </submittedName>
</protein>
<dbReference type="InterPro" id="IPR045656">
    <property type="entry name" value="DUF6393"/>
</dbReference>
<dbReference type="EMBL" id="LWSU01000234">
    <property type="protein sequence ID" value="OAX54351.1"/>
    <property type="molecule type" value="Genomic_DNA"/>
</dbReference>
<dbReference type="Proteomes" id="UP000093858">
    <property type="component" value="Unassembled WGS sequence"/>
</dbReference>
<dbReference type="AlphaFoldDB" id="A0A199P034"/>
<proteinExistence type="predicted"/>